<evidence type="ECO:0008006" key="3">
    <source>
        <dbReference type="Google" id="ProtNLM"/>
    </source>
</evidence>
<protein>
    <recommendedName>
        <fullName evidence="3">Phage protein</fullName>
    </recommendedName>
</protein>
<organism evidence="1 2">
    <name type="scientific">Staphylococcus simulans UMC-CNS-990</name>
    <dbReference type="NCBI Taxonomy" id="1405498"/>
    <lineage>
        <taxon>Bacteria</taxon>
        <taxon>Bacillati</taxon>
        <taxon>Bacillota</taxon>
        <taxon>Bacilli</taxon>
        <taxon>Bacillales</taxon>
        <taxon>Staphylococcaceae</taxon>
        <taxon>Staphylococcus</taxon>
    </lineage>
</organism>
<dbReference type="EMBL" id="AXDY01000011">
    <property type="protein sequence ID" value="ERS92689.1"/>
    <property type="molecule type" value="Genomic_DNA"/>
</dbReference>
<proteinExistence type="predicted"/>
<accession>A0ABN0PAZ3</accession>
<evidence type="ECO:0000313" key="2">
    <source>
        <dbReference type="Proteomes" id="UP000017131"/>
    </source>
</evidence>
<comment type="caution">
    <text evidence="1">The sequence shown here is derived from an EMBL/GenBank/DDBJ whole genome shotgun (WGS) entry which is preliminary data.</text>
</comment>
<keyword evidence="2" id="KW-1185">Reference proteome</keyword>
<name>A0ABN0PAZ3_STASI</name>
<reference evidence="1 2" key="1">
    <citation type="journal article" date="2013" name="Genome Announc.">
        <title>Draft Genome Sequence of Staphylococcus simulans UMC-CNS-990, Isolated from a Case of Chronic Bovine Mastitis.</title>
        <authorList>
            <person name="Calcutt M.J."/>
            <person name="Foecking M.F."/>
            <person name="Hsieh H.Y."/>
            <person name="Perry J."/>
            <person name="Stewart G.C."/>
            <person name="Middleton J.R."/>
        </authorList>
    </citation>
    <scope>NUCLEOTIDE SEQUENCE [LARGE SCALE GENOMIC DNA]</scope>
    <source>
        <strain evidence="1 2">UMC-CNS-990</strain>
    </source>
</reference>
<evidence type="ECO:0000313" key="1">
    <source>
        <dbReference type="EMBL" id="ERS92689.1"/>
    </source>
</evidence>
<sequence length="63" mass="7481">MNKIKLITCSNNIYFAYTHKSFDEYAENILNTIGYVLVENIIKKKCWVKTEYIESLILEEDND</sequence>
<gene>
    <name evidence="1" type="ORF">SSIM_11075</name>
</gene>
<dbReference type="Proteomes" id="UP000017131">
    <property type="component" value="Unassembled WGS sequence"/>
</dbReference>
<dbReference type="RefSeq" id="WP_023016055.1">
    <property type="nucleotide sequence ID" value="NZ_AXDY01000011.1"/>
</dbReference>